<evidence type="ECO:0000259" key="8">
    <source>
        <dbReference type="SMART" id="SM01027"/>
    </source>
</evidence>
<gene>
    <name evidence="10" type="ORF">OLC1_LOCUS12881</name>
</gene>
<dbReference type="AlphaFoldDB" id="A0AAV1D7M7"/>
<feature type="region of interest" description="Disordered" evidence="6">
    <location>
        <begin position="1"/>
        <end position="21"/>
    </location>
</feature>
<dbReference type="SMART" id="SM01098">
    <property type="entry name" value="CPSF73-100_C"/>
    <property type="match status" value="1"/>
</dbReference>
<dbReference type="GO" id="GO:0003723">
    <property type="term" value="F:RNA binding"/>
    <property type="evidence" value="ECO:0007669"/>
    <property type="project" value="TreeGrafter"/>
</dbReference>
<dbReference type="InterPro" id="IPR021718">
    <property type="entry name" value="CPSF73-100_C"/>
</dbReference>
<evidence type="ECO:0000313" key="11">
    <source>
        <dbReference type="Proteomes" id="UP001161247"/>
    </source>
</evidence>
<reference evidence="10" key="1">
    <citation type="submission" date="2023-03" db="EMBL/GenBank/DDBJ databases">
        <authorList>
            <person name="Julca I."/>
        </authorList>
    </citation>
    <scope>NUCLEOTIDE SEQUENCE</scope>
</reference>
<feature type="compositionally biased region" description="Basic and acidic residues" evidence="6">
    <location>
        <begin position="12"/>
        <end position="21"/>
    </location>
</feature>
<dbReference type="FunFam" id="3.40.50.10890:FF:000001">
    <property type="entry name" value="Cleavage and polyadenylation specificity factor subunit 3"/>
    <property type="match status" value="1"/>
</dbReference>
<evidence type="ECO:0000259" key="9">
    <source>
        <dbReference type="SMART" id="SM01098"/>
    </source>
</evidence>
<feature type="domain" description="Pre-mRNA 3'-end-processing endonuclease polyadenylation factor C-term" evidence="9">
    <location>
        <begin position="488"/>
        <end position="691"/>
    </location>
</feature>
<feature type="compositionally biased region" description="Polar residues" evidence="6">
    <location>
        <begin position="1"/>
        <end position="10"/>
    </location>
</feature>
<dbReference type="Gene3D" id="3.40.50.10890">
    <property type="match status" value="1"/>
</dbReference>
<name>A0AAV1D7M7_OLDCO</name>
<dbReference type="GO" id="GO:0006398">
    <property type="term" value="P:mRNA 3'-end processing by stem-loop binding and cleavage"/>
    <property type="evidence" value="ECO:0007669"/>
    <property type="project" value="TreeGrafter"/>
</dbReference>
<dbReference type="FunFam" id="3.60.15.10:FF:000001">
    <property type="entry name" value="Cleavage and polyadenylation specificity factor"/>
    <property type="match status" value="1"/>
</dbReference>
<dbReference type="Pfam" id="PF10996">
    <property type="entry name" value="Beta-Casp"/>
    <property type="match status" value="1"/>
</dbReference>
<evidence type="ECO:0000256" key="5">
    <source>
        <dbReference type="ARBA" id="ARBA00023242"/>
    </source>
</evidence>
<keyword evidence="5" id="KW-0539">Nucleus</keyword>
<keyword evidence="4" id="KW-0378">Hydrolase</keyword>
<comment type="subcellular location">
    <subcellularLocation>
        <location evidence="1">Nucleus</location>
    </subcellularLocation>
</comment>
<dbReference type="SMART" id="SM00849">
    <property type="entry name" value="Lactamase_B"/>
    <property type="match status" value="1"/>
</dbReference>
<dbReference type="InterPro" id="IPR022712">
    <property type="entry name" value="Beta_Casp"/>
</dbReference>
<keyword evidence="11" id="KW-1185">Reference proteome</keyword>
<organism evidence="10 11">
    <name type="scientific">Oldenlandia corymbosa var. corymbosa</name>
    <dbReference type="NCBI Taxonomy" id="529605"/>
    <lineage>
        <taxon>Eukaryota</taxon>
        <taxon>Viridiplantae</taxon>
        <taxon>Streptophyta</taxon>
        <taxon>Embryophyta</taxon>
        <taxon>Tracheophyta</taxon>
        <taxon>Spermatophyta</taxon>
        <taxon>Magnoliopsida</taxon>
        <taxon>eudicotyledons</taxon>
        <taxon>Gunneridae</taxon>
        <taxon>Pentapetalae</taxon>
        <taxon>asterids</taxon>
        <taxon>lamiids</taxon>
        <taxon>Gentianales</taxon>
        <taxon>Rubiaceae</taxon>
        <taxon>Rubioideae</taxon>
        <taxon>Spermacoceae</taxon>
        <taxon>Hedyotis-Oldenlandia complex</taxon>
        <taxon>Oldenlandia</taxon>
    </lineage>
</organism>
<dbReference type="SMART" id="SM01027">
    <property type="entry name" value="Beta-Casp"/>
    <property type="match status" value="1"/>
</dbReference>
<dbReference type="GO" id="GO:0004534">
    <property type="term" value="F:5'-3' RNA exonuclease activity"/>
    <property type="evidence" value="ECO:0007669"/>
    <property type="project" value="TreeGrafter"/>
</dbReference>
<evidence type="ECO:0000256" key="1">
    <source>
        <dbReference type="ARBA" id="ARBA00004123"/>
    </source>
</evidence>
<dbReference type="SUPFAM" id="SSF56281">
    <property type="entry name" value="Metallo-hydrolase/oxidoreductase"/>
    <property type="match status" value="1"/>
</dbReference>
<dbReference type="GO" id="GO:0005847">
    <property type="term" value="C:mRNA cleavage and polyadenylation specificity factor complex"/>
    <property type="evidence" value="ECO:0007669"/>
    <property type="project" value="TreeGrafter"/>
</dbReference>
<dbReference type="InterPro" id="IPR036866">
    <property type="entry name" value="RibonucZ/Hydroxyglut_hydro"/>
</dbReference>
<evidence type="ECO:0000256" key="4">
    <source>
        <dbReference type="ARBA" id="ARBA00022801"/>
    </source>
</evidence>
<evidence type="ECO:0000256" key="3">
    <source>
        <dbReference type="ARBA" id="ARBA00022722"/>
    </source>
</evidence>
<keyword evidence="2" id="KW-0507">mRNA processing</keyword>
<accession>A0AAV1D7M7</accession>
<dbReference type="EMBL" id="OX459121">
    <property type="protein sequence ID" value="CAI9103805.1"/>
    <property type="molecule type" value="Genomic_DNA"/>
</dbReference>
<dbReference type="Pfam" id="PF07521">
    <property type="entry name" value="RMMBL"/>
    <property type="match status" value="1"/>
</dbReference>
<dbReference type="Proteomes" id="UP001161247">
    <property type="component" value="Chromosome 4"/>
</dbReference>
<dbReference type="PANTHER" id="PTHR11203">
    <property type="entry name" value="CLEAVAGE AND POLYADENYLATION SPECIFICITY FACTOR FAMILY MEMBER"/>
    <property type="match status" value="1"/>
</dbReference>
<evidence type="ECO:0000313" key="10">
    <source>
        <dbReference type="EMBL" id="CAI9103805.1"/>
    </source>
</evidence>
<proteinExistence type="predicted"/>
<dbReference type="Pfam" id="PF11718">
    <property type="entry name" value="CPSF73-100_C"/>
    <property type="match status" value="1"/>
</dbReference>
<dbReference type="Gene3D" id="3.60.15.10">
    <property type="entry name" value="Ribonuclease Z/Hydroxyacylglutathione hydrolase-like"/>
    <property type="match status" value="1"/>
</dbReference>
<dbReference type="InterPro" id="IPR050698">
    <property type="entry name" value="MBL"/>
</dbReference>
<feature type="domain" description="Beta-Casp" evidence="8">
    <location>
        <begin position="260"/>
        <end position="381"/>
    </location>
</feature>
<sequence>MASTMQSQMTSKKREAAPVSREDDRLIITPLGAGNEVGRSCVYMSYKGKTVLFDCGIHPGYSGMAALPYFDEIDPSTIDVLLVTHFHLDHAASLPYFFEKTTFKGRVFMTHATKAIYRLLLTDYIKVSKVSVEDMLYTEKDIENSMNKIEVIDFHQTLEVNGIRFWCYTAGHVLGAAMFMVDIAGVRVLYTGDYSCEEDRHLRAAELPQFSPDVCIIESTYGVQLHQPRHIRENRFTEVIHKTVSQGGRVLIPAFALGRAQELLLILEEYWSTHPELHNVKVYYASPLAQRCMKVYQTYLNSMNERIRNQPSTSDPFDFKHISYLKSIDNFSDVGPSVVMASPGGLQSGLSRQLFEKWCTDKKNACIIPGYVVEGTLAKTIINEPKEVTLMSGMSVPLNMQVHYISFSAHADYAQTSKFLKELMAPNIILVHGEANEMGRLKQKLVSVFADGNTKIITPKNCQSVEMYFTSEKMAKTIGKLAEKVPEVGDTVSGLLVKKGFTYQIMAPDDLHVYSQLSTANVTQRITIPYSGAFAVIKHRLKQIYESVEASTDEESGVPTLRVHDLVTVKQESENHISLHWVADPISDMVADSIVALVLNANREMSKVVLESEPLVTEEEDAGKAEKIVHSLLVSLFGDVKLGENGKLVITVDDNVALLDKQSGEVESKNEVLKGRVKTAFQRIQSAVKPIPLSV</sequence>
<dbReference type="CDD" id="cd16292">
    <property type="entry name" value="CPSF3-like_MBL-fold"/>
    <property type="match status" value="1"/>
</dbReference>
<dbReference type="GO" id="GO:0004521">
    <property type="term" value="F:RNA endonuclease activity"/>
    <property type="evidence" value="ECO:0007669"/>
    <property type="project" value="TreeGrafter"/>
</dbReference>
<dbReference type="Pfam" id="PF00753">
    <property type="entry name" value="Lactamase_B"/>
    <property type="match status" value="1"/>
</dbReference>
<evidence type="ECO:0000256" key="2">
    <source>
        <dbReference type="ARBA" id="ARBA00022664"/>
    </source>
</evidence>
<evidence type="ECO:0000256" key="6">
    <source>
        <dbReference type="SAM" id="MobiDB-lite"/>
    </source>
</evidence>
<dbReference type="InterPro" id="IPR001279">
    <property type="entry name" value="Metallo-B-lactamas"/>
</dbReference>
<keyword evidence="3" id="KW-0540">Nuclease</keyword>
<feature type="domain" description="Metallo-beta-lactamase" evidence="7">
    <location>
        <begin position="38"/>
        <end position="226"/>
    </location>
</feature>
<dbReference type="PANTHER" id="PTHR11203:SF11">
    <property type="entry name" value="CLEAVAGE AND POLYADENYLATION SPECIFICITY FACTOR SUBUNIT 3"/>
    <property type="match status" value="1"/>
</dbReference>
<protein>
    <submittedName>
        <fullName evidence="10">OLC1v1002368C3</fullName>
    </submittedName>
</protein>
<dbReference type="InterPro" id="IPR011108">
    <property type="entry name" value="RMMBL"/>
</dbReference>
<evidence type="ECO:0000259" key="7">
    <source>
        <dbReference type="SMART" id="SM00849"/>
    </source>
</evidence>